<dbReference type="Proteomes" id="UP001064048">
    <property type="component" value="Chromosome 9"/>
</dbReference>
<sequence length="434" mass="49746">MDKPKIIRRPDVLRKINAENILAIERGLLGGLPEKLKPKPPEPVRGRPNELALVPKPSGLLSSCLPVVIESPVSAPLTPTPMDDEVSPLKKSFSFRDKFSRISLFGNKEKPKWKTIEEVEKKTGEFKEPDNPKMEKLKSEKTKTEHESKSSKRFWLFRNKELVESRKHTPIYKRSKSFEFLPRAMEEDDEDLCFKKRDLTKNQSYVFGSTDTMGDAWTSNESLEYISNVYYDNEDTVFLKSIKEFPSELSSANNSSISTATSESSGLVVNIFKRESVQDLLEEFDKAVDMFSENYLSDCEPYTKPKKELSVQEKRRSSSFDTFHINSPKIVPVSKVSELSDDFKKELSKALEVKRVSAGRSPTARRGSVTDWFVLEDQHAKQLAETNKYRRAQKKPINRVRRISSTKYVSLSLVYMLLNVNRFSPAISSFCVRI</sequence>
<evidence type="ECO:0000313" key="2">
    <source>
        <dbReference type="Proteomes" id="UP001064048"/>
    </source>
</evidence>
<evidence type="ECO:0000313" key="1">
    <source>
        <dbReference type="EMBL" id="KAI8441897.1"/>
    </source>
</evidence>
<name>A0ACC0L032_CHOFU</name>
<proteinExistence type="predicted"/>
<organism evidence="1 2">
    <name type="scientific">Choristoneura fumiferana</name>
    <name type="common">Spruce budworm moth</name>
    <name type="synonym">Archips fumiferana</name>
    <dbReference type="NCBI Taxonomy" id="7141"/>
    <lineage>
        <taxon>Eukaryota</taxon>
        <taxon>Metazoa</taxon>
        <taxon>Ecdysozoa</taxon>
        <taxon>Arthropoda</taxon>
        <taxon>Hexapoda</taxon>
        <taxon>Insecta</taxon>
        <taxon>Pterygota</taxon>
        <taxon>Neoptera</taxon>
        <taxon>Endopterygota</taxon>
        <taxon>Lepidoptera</taxon>
        <taxon>Glossata</taxon>
        <taxon>Ditrysia</taxon>
        <taxon>Tortricoidea</taxon>
        <taxon>Tortricidae</taxon>
        <taxon>Tortricinae</taxon>
        <taxon>Choristoneura</taxon>
    </lineage>
</organism>
<keyword evidence="2" id="KW-1185">Reference proteome</keyword>
<protein>
    <submittedName>
        <fullName evidence="1">Uncharacterized protein</fullName>
    </submittedName>
</protein>
<comment type="caution">
    <text evidence="1">The sequence shown here is derived from an EMBL/GenBank/DDBJ whole genome shotgun (WGS) entry which is preliminary data.</text>
</comment>
<dbReference type="EMBL" id="CM046109">
    <property type="protein sequence ID" value="KAI8441897.1"/>
    <property type="molecule type" value="Genomic_DNA"/>
</dbReference>
<accession>A0ACC0L032</accession>
<gene>
    <name evidence="1" type="ORF">MSG28_005578</name>
</gene>
<reference evidence="1 2" key="1">
    <citation type="journal article" date="2022" name="Genome Biol. Evol.">
        <title>The Spruce Budworm Genome: Reconstructing the Evolutionary History of Antifreeze Proteins.</title>
        <authorList>
            <person name="Beliveau C."/>
            <person name="Gagne P."/>
            <person name="Picq S."/>
            <person name="Vernygora O."/>
            <person name="Keeling C.I."/>
            <person name="Pinkney K."/>
            <person name="Doucet D."/>
            <person name="Wen F."/>
            <person name="Johnston J.S."/>
            <person name="Maaroufi H."/>
            <person name="Boyle B."/>
            <person name="Laroche J."/>
            <person name="Dewar K."/>
            <person name="Juretic N."/>
            <person name="Blackburn G."/>
            <person name="Nisole A."/>
            <person name="Brunet B."/>
            <person name="Brandao M."/>
            <person name="Lumley L."/>
            <person name="Duan J."/>
            <person name="Quan G."/>
            <person name="Lucarotti C.J."/>
            <person name="Roe A.D."/>
            <person name="Sperling F.A.H."/>
            <person name="Levesque R.C."/>
            <person name="Cusson M."/>
        </authorList>
    </citation>
    <scope>NUCLEOTIDE SEQUENCE [LARGE SCALE GENOMIC DNA]</scope>
    <source>
        <strain evidence="1">Glfc:IPQL:Cfum</strain>
    </source>
</reference>